<dbReference type="Pfam" id="PF12698">
    <property type="entry name" value="ABC2_membrane_3"/>
    <property type="match status" value="1"/>
</dbReference>
<keyword evidence="6 8" id="KW-0472">Membrane</keyword>
<dbReference type="SUPFAM" id="SSF52540">
    <property type="entry name" value="P-loop containing nucleoside triphosphate hydrolases"/>
    <property type="match status" value="1"/>
</dbReference>
<dbReference type="PROSITE" id="PS50893">
    <property type="entry name" value="ABC_TRANSPORTER_2"/>
    <property type="match status" value="1"/>
</dbReference>
<dbReference type="Gene3D" id="3.40.50.300">
    <property type="entry name" value="P-loop containing nucleotide triphosphate hydrolases"/>
    <property type="match status" value="1"/>
</dbReference>
<feature type="transmembrane region" description="Helical" evidence="8">
    <location>
        <begin position="630"/>
        <end position="653"/>
    </location>
</feature>
<dbReference type="InterPro" id="IPR003439">
    <property type="entry name" value="ABC_transporter-like_ATP-bd"/>
</dbReference>
<feature type="domain" description="ABC transmembrane type-2" evidence="10">
    <location>
        <begin position="544"/>
        <end position="780"/>
    </location>
</feature>
<dbReference type="InterPro" id="IPR000412">
    <property type="entry name" value="ABC_2_transport"/>
</dbReference>
<feature type="compositionally biased region" description="Basic and acidic residues" evidence="7">
    <location>
        <begin position="1"/>
        <end position="13"/>
    </location>
</feature>
<evidence type="ECO:0000256" key="6">
    <source>
        <dbReference type="ARBA" id="ARBA00023136"/>
    </source>
</evidence>
<dbReference type="GO" id="GO:0016887">
    <property type="term" value="F:ATP hydrolysis activity"/>
    <property type="evidence" value="ECO:0007669"/>
    <property type="project" value="InterPro"/>
</dbReference>
<dbReference type="RefSeq" id="XP_022827322.1">
    <property type="nucleotide sequence ID" value="XM_022971554.1"/>
</dbReference>
<keyword evidence="2 8" id="KW-0812">Transmembrane</keyword>
<dbReference type="PROSITE" id="PS00211">
    <property type="entry name" value="ABC_TRANSPORTER_1"/>
    <property type="match status" value="1"/>
</dbReference>
<feature type="transmembrane region" description="Helical" evidence="8">
    <location>
        <begin position="722"/>
        <end position="744"/>
    </location>
</feature>
<dbReference type="GO" id="GO:0140359">
    <property type="term" value="F:ABC-type transporter activity"/>
    <property type="evidence" value="ECO:0007669"/>
    <property type="project" value="InterPro"/>
</dbReference>
<dbReference type="CTD" id="43391"/>
<dbReference type="InterPro" id="IPR003593">
    <property type="entry name" value="AAA+_ATPase"/>
</dbReference>
<feature type="domain" description="ABC transporter" evidence="9">
    <location>
        <begin position="61"/>
        <end position="295"/>
    </location>
</feature>
<dbReference type="CDD" id="cd03230">
    <property type="entry name" value="ABC_DR_subfamily_A"/>
    <property type="match status" value="1"/>
</dbReference>
<keyword evidence="11" id="KW-1185">Reference proteome</keyword>
<keyword evidence="4" id="KW-0067">ATP-binding</keyword>
<dbReference type="GO" id="GO:0043190">
    <property type="term" value="C:ATP-binding cassette (ABC) transporter complex"/>
    <property type="evidence" value="ECO:0007669"/>
    <property type="project" value="InterPro"/>
</dbReference>
<dbReference type="PRINTS" id="PR00164">
    <property type="entry name" value="ABC2TRNSPORT"/>
</dbReference>
<feature type="region of interest" description="Disordered" evidence="7">
    <location>
        <begin position="1"/>
        <end position="36"/>
    </location>
</feature>
<keyword evidence="3" id="KW-0547">Nucleotide-binding</keyword>
<dbReference type="PANTHER" id="PTHR43038">
    <property type="entry name" value="ATP-BINDING CASSETTE, SUB-FAMILY H, MEMBER 1"/>
    <property type="match status" value="1"/>
</dbReference>
<dbReference type="SMART" id="SM00382">
    <property type="entry name" value="AAA"/>
    <property type="match status" value="1"/>
</dbReference>
<evidence type="ECO:0000259" key="10">
    <source>
        <dbReference type="PROSITE" id="PS51012"/>
    </source>
</evidence>
<sequence>MAHPTELRSERVKQMFSWTTGETSPPSPMGDAKESKMSQIQFSPPFEKQESSVWQKRQQAVCVRHAFKHYGSKKRPNHVLSNLNMTVAKGTIYGLLGASGCGKTTLLSCIVGRRKLNSGEIWVLGGKPGTKGSGVPGKRVGYMPQEIALYGEFTIKETMMYFGWIFGMETKEIVDRLRFLLDFLDLPSENRMVKNLSGGQQRRVSFAVALMHDPELLILDEPTVGVDPLLRQSIWTHLVRITSSGDKTVIITTHYIEEARQAHCIGLMRSGRLLAEESPQALLQMYSCISLEDVFLKLSRKQGQANQVVELNVTGGALGLNKMSKREEAPYAAEDAQVVGLVFHQSKEVLIVDHGAGSNGDIPGKVTDVTPDCDDCGDCLNFTSRGKIKALIQKNFLRMWRNIGVMLFIFVLPVMQVILFCLAIGRDPSGLKLAIVNDDVRIIDGYCPYNSSCSMKNLSCRYLDNLNNHTIKEYYANLTDALKAVEDGEAWGALYFNENYTDSLVARLALADTADNETITSSEVQVWLDMSNQQIGLMLNRDIQFSYRDFAKDLLQTCEYNPKLGDIPIDFMDPIYGNKNPSFTDFVAPGVILTIVFFLAVALTSSALIVERMEGLLDRSWVAGVSPGEILFSHVVTQFVVMCGQTALVLIFMISVFGVKNNGNIVFVIMLTLLQGLCGMCFGFVISAACELERNAIQLALGSFYPTLLLSGVIWPIEGMPWVLRYVSLCLPLTLATNSLRSILTRGWPITDPEVYMGFVSTLAWIALFLIVTLTILKFKRN</sequence>
<evidence type="ECO:0000256" key="5">
    <source>
        <dbReference type="ARBA" id="ARBA00022989"/>
    </source>
</evidence>
<evidence type="ECO:0000256" key="3">
    <source>
        <dbReference type="ARBA" id="ARBA00022741"/>
    </source>
</evidence>
<feature type="transmembrane region" description="Helical" evidence="8">
    <location>
        <begin position="665"/>
        <end position="689"/>
    </location>
</feature>
<feature type="transmembrane region" description="Helical" evidence="8">
    <location>
        <begin position="695"/>
        <end position="715"/>
    </location>
</feature>
<dbReference type="PROSITE" id="PS51012">
    <property type="entry name" value="ABC_TM2"/>
    <property type="match status" value="1"/>
</dbReference>
<keyword evidence="5 8" id="KW-1133">Transmembrane helix</keyword>
<feature type="transmembrane region" description="Helical" evidence="8">
    <location>
        <begin position="403"/>
        <end position="425"/>
    </location>
</feature>
<dbReference type="InterPro" id="IPR047817">
    <property type="entry name" value="ABC2_TM_bact-type"/>
</dbReference>
<evidence type="ECO:0000256" key="4">
    <source>
        <dbReference type="ARBA" id="ARBA00022840"/>
    </source>
</evidence>
<feature type="transmembrane region" description="Helical" evidence="8">
    <location>
        <begin position="756"/>
        <end position="777"/>
    </location>
</feature>
<evidence type="ECO:0000259" key="9">
    <source>
        <dbReference type="PROSITE" id="PS50893"/>
    </source>
</evidence>
<dbReference type="Pfam" id="PF00005">
    <property type="entry name" value="ABC_tran"/>
    <property type="match status" value="1"/>
</dbReference>
<accession>A0A9J7EEV3</accession>
<proteinExistence type="predicted"/>
<dbReference type="Proteomes" id="UP000301870">
    <property type="component" value="Chromosome 24"/>
</dbReference>
<dbReference type="InterPro" id="IPR017871">
    <property type="entry name" value="ABC_transporter-like_CS"/>
</dbReference>
<evidence type="ECO:0000313" key="11">
    <source>
        <dbReference type="Proteomes" id="UP000301870"/>
    </source>
</evidence>
<gene>
    <name evidence="12" type="primary">LOC111357033</name>
</gene>
<evidence type="ECO:0000256" key="1">
    <source>
        <dbReference type="ARBA" id="ARBA00004141"/>
    </source>
</evidence>
<evidence type="ECO:0000256" key="2">
    <source>
        <dbReference type="ARBA" id="ARBA00022692"/>
    </source>
</evidence>
<dbReference type="InterPro" id="IPR027417">
    <property type="entry name" value="P-loop_NTPase"/>
</dbReference>
<protein>
    <submittedName>
        <fullName evidence="12">ABC transporter G family member 20 isoform X2</fullName>
    </submittedName>
</protein>
<reference evidence="12" key="1">
    <citation type="submission" date="2025-08" db="UniProtKB">
        <authorList>
            <consortium name="RefSeq"/>
        </authorList>
    </citation>
    <scope>IDENTIFICATION</scope>
    <source>
        <strain evidence="12">Ishihara</strain>
        <tissue evidence="12">Whole body</tissue>
    </source>
</reference>
<dbReference type="PANTHER" id="PTHR43038:SF3">
    <property type="entry name" value="ABC TRANSPORTER G FAMILY MEMBER 20 ISOFORM X1"/>
    <property type="match status" value="1"/>
</dbReference>
<evidence type="ECO:0000256" key="8">
    <source>
        <dbReference type="SAM" id="Phobius"/>
    </source>
</evidence>
<evidence type="ECO:0000313" key="12">
    <source>
        <dbReference type="RefSeq" id="XP_022827322.1"/>
    </source>
</evidence>
<dbReference type="AlphaFoldDB" id="A0A9J7EEV3"/>
<dbReference type="GeneID" id="111357033"/>
<evidence type="ECO:0000256" key="7">
    <source>
        <dbReference type="SAM" id="MobiDB-lite"/>
    </source>
</evidence>
<dbReference type="GO" id="GO:0005524">
    <property type="term" value="F:ATP binding"/>
    <property type="evidence" value="ECO:0007669"/>
    <property type="project" value="UniProtKB-KW"/>
</dbReference>
<feature type="transmembrane region" description="Helical" evidence="8">
    <location>
        <begin position="586"/>
        <end position="610"/>
    </location>
</feature>
<dbReference type="InterPro" id="IPR013525">
    <property type="entry name" value="ABC2_TM"/>
</dbReference>
<name>A0A9J7EEV3_SPOLT</name>
<organism evidence="11 12">
    <name type="scientific">Spodoptera litura</name>
    <name type="common">Asian cotton leafworm</name>
    <dbReference type="NCBI Taxonomy" id="69820"/>
    <lineage>
        <taxon>Eukaryota</taxon>
        <taxon>Metazoa</taxon>
        <taxon>Ecdysozoa</taxon>
        <taxon>Arthropoda</taxon>
        <taxon>Hexapoda</taxon>
        <taxon>Insecta</taxon>
        <taxon>Pterygota</taxon>
        <taxon>Neoptera</taxon>
        <taxon>Endopterygota</taxon>
        <taxon>Lepidoptera</taxon>
        <taxon>Glossata</taxon>
        <taxon>Ditrysia</taxon>
        <taxon>Noctuoidea</taxon>
        <taxon>Noctuidae</taxon>
        <taxon>Amphipyrinae</taxon>
        <taxon>Spodoptera</taxon>
    </lineage>
</organism>
<comment type="subcellular location">
    <subcellularLocation>
        <location evidence="1">Membrane</location>
        <topology evidence="1">Multi-pass membrane protein</topology>
    </subcellularLocation>
</comment>